<dbReference type="PANTHER" id="PTHR13748:SF62">
    <property type="entry name" value="COBW DOMAIN-CONTAINING PROTEIN"/>
    <property type="match status" value="1"/>
</dbReference>
<dbReference type="RefSeq" id="WP_368802254.1">
    <property type="nucleotide sequence ID" value="NZ_JAZHFV010000002.1"/>
</dbReference>
<comment type="function">
    <text evidence="5">Zinc chaperone that directly transfers zinc cofactor to target proteins, thereby activating them. Zinc is transferred from the CXCC motif in the GTPase domain to the zinc binding site in target proteins in a process requiring GTP hydrolysis.</text>
</comment>
<evidence type="ECO:0000256" key="4">
    <source>
        <dbReference type="ARBA" id="ARBA00034320"/>
    </source>
</evidence>
<dbReference type="InterPro" id="IPR051316">
    <property type="entry name" value="Zinc-reg_GTPase_activator"/>
</dbReference>
<evidence type="ECO:0000256" key="2">
    <source>
        <dbReference type="ARBA" id="ARBA00022801"/>
    </source>
</evidence>
<evidence type="ECO:0000256" key="3">
    <source>
        <dbReference type="ARBA" id="ARBA00023186"/>
    </source>
</evidence>
<keyword evidence="2" id="KW-0378">Hydrolase</keyword>
<proteinExistence type="inferred from homology"/>
<sequence length="346" mass="37480">MPIPVTLLTGFLGSGKTTLLNAWLRDPSLSDAAVIVNEFGEIGIDHALIAASNDNTIELSTGCLCCMVSGDLVTTLRELNEKLARGDVRPFSRVFIETTGVADPIPVIQSLMTFPVAGRYVLNRVVTVVDAVQGERTLRDFQEASRQVAVADDVILSKTDLASARDGVLAQINALNSSARVLESGAADPVLPSDLLAPGAFNPAGSVVDVEKWIADAGFAAETPHHDHHHAHDHKHHHHESGFTTFTLEFDEPLAWSHVAHWLDALVIAHGSDLLRVKGIFDIAGQPRPIVVQAVQTLFHPPFELPRWPLGEARSRVVFITRNLSRDFVVEVLDTIRGRAPVAAQA</sequence>
<dbReference type="InterPro" id="IPR011629">
    <property type="entry name" value="CobW-like_C"/>
</dbReference>
<gene>
    <name evidence="8" type="ORF">V1479_06875</name>
</gene>
<dbReference type="Pfam" id="PF07683">
    <property type="entry name" value="CobW_C"/>
    <property type="match status" value="1"/>
</dbReference>
<evidence type="ECO:0000256" key="1">
    <source>
        <dbReference type="ARBA" id="ARBA00022741"/>
    </source>
</evidence>
<dbReference type="InterPro" id="IPR003495">
    <property type="entry name" value="CobW/HypB/UreG_nucleotide-bd"/>
</dbReference>
<evidence type="ECO:0000313" key="8">
    <source>
        <dbReference type="EMBL" id="MEX4007020.1"/>
    </source>
</evidence>
<dbReference type="PANTHER" id="PTHR13748">
    <property type="entry name" value="COBW-RELATED"/>
    <property type="match status" value="1"/>
</dbReference>
<dbReference type="SMART" id="SM00833">
    <property type="entry name" value="CobW_C"/>
    <property type="match status" value="1"/>
</dbReference>
<feature type="domain" description="CobW C-terminal" evidence="7">
    <location>
        <begin position="243"/>
        <end position="337"/>
    </location>
</feature>
<dbReference type="Gene3D" id="3.40.50.300">
    <property type="entry name" value="P-loop containing nucleotide triphosphate hydrolases"/>
    <property type="match status" value="1"/>
</dbReference>
<reference evidence="8 9" key="1">
    <citation type="submission" date="2024-01" db="EMBL/GenBank/DDBJ databases">
        <title>New evidence supports the origin of RcGTA from prophage.</title>
        <authorList>
            <person name="Xu Y."/>
            <person name="Liu B."/>
            <person name="Chen F."/>
        </authorList>
    </citation>
    <scope>NUCLEOTIDE SEQUENCE [LARGE SCALE GENOMIC DNA]</scope>
    <source>
        <strain evidence="8 9">CBW1107-2</strain>
    </source>
</reference>
<keyword evidence="9" id="KW-1185">Reference proteome</keyword>
<dbReference type="InterPro" id="IPR036627">
    <property type="entry name" value="CobW-likC_sf"/>
</dbReference>
<dbReference type="SUPFAM" id="SSF90002">
    <property type="entry name" value="Hypothetical protein YjiA, C-terminal domain"/>
    <property type="match status" value="1"/>
</dbReference>
<dbReference type="Gene3D" id="3.30.1220.10">
    <property type="entry name" value="CobW-like, C-terminal domain"/>
    <property type="match status" value="1"/>
</dbReference>
<evidence type="ECO:0000256" key="6">
    <source>
        <dbReference type="ARBA" id="ARBA00049117"/>
    </source>
</evidence>
<name>A0ABV3WQU4_9HYPH</name>
<comment type="caution">
    <text evidence="8">The sequence shown here is derived from an EMBL/GenBank/DDBJ whole genome shotgun (WGS) entry which is preliminary data.</text>
</comment>
<comment type="similarity">
    <text evidence="4">Belongs to the SIMIBI class G3E GTPase family. ZNG1 subfamily.</text>
</comment>
<dbReference type="EMBL" id="JAZHFV010000002">
    <property type="protein sequence ID" value="MEX4007020.1"/>
    <property type="molecule type" value="Genomic_DNA"/>
</dbReference>
<accession>A0ABV3WQU4</accession>
<dbReference type="InterPro" id="IPR027417">
    <property type="entry name" value="P-loop_NTPase"/>
</dbReference>
<dbReference type="CDD" id="cd03112">
    <property type="entry name" value="CobW-like"/>
    <property type="match status" value="1"/>
</dbReference>
<dbReference type="SUPFAM" id="SSF52540">
    <property type="entry name" value="P-loop containing nucleoside triphosphate hydrolases"/>
    <property type="match status" value="1"/>
</dbReference>
<dbReference type="Proteomes" id="UP001559025">
    <property type="component" value="Unassembled WGS sequence"/>
</dbReference>
<evidence type="ECO:0000259" key="7">
    <source>
        <dbReference type="SMART" id="SM00833"/>
    </source>
</evidence>
<keyword evidence="1" id="KW-0547">Nucleotide-binding</keyword>
<evidence type="ECO:0000313" key="9">
    <source>
        <dbReference type="Proteomes" id="UP001559025"/>
    </source>
</evidence>
<keyword evidence="3" id="KW-0143">Chaperone</keyword>
<protein>
    <submittedName>
        <fullName evidence="8">GTP-binding protein</fullName>
    </submittedName>
</protein>
<evidence type="ECO:0000256" key="5">
    <source>
        <dbReference type="ARBA" id="ARBA00045658"/>
    </source>
</evidence>
<organism evidence="8 9">
    <name type="scientific">Neoaquamicrobium sediminum</name>
    <dbReference type="NCBI Taxonomy" id="1849104"/>
    <lineage>
        <taxon>Bacteria</taxon>
        <taxon>Pseudomonadati</taxon>
        <taxon>Pseudomonadota</taxon>
        <taxon>Alphaproteobacteria</taxon>
        <taxon>Hyphomicrobiales</taxon>
        <taxon>Phyllobacteriaceae</taxon>
        <taxon>Neoaquamicrobium</taxon>
    </lineage>
</organism>
<comment type="catalytic activity">
    <reaction evidence="6">
        <text>GTP + H2O = GDP + phosphate + H(+)</text>
        <dbReference type="Rhea" id="RHEA:19669"/>
        <dbReference type="ChEBI" id="CHEBI:15377"/>
        <dbReference type="ChEBI" id="CHEBI:15378"/>
        <dbReference type="ChEBI" id="CHEBI:37565"/>
        <dbReference type="ChEBI" id="CHEBI:43474"/>
        <dbReference type="ChEBI" id="CHEBI:58189"/>
    </reaction>
    <physiologicalReaction direction="left-to-right" evidence="6">
        <dbReference type="Rhea" id="RHEA:19670"/>
    </physiologicalReaction>
</comment>
<dbReference type="Pfam" id="PF02492">
    <property type="entry name" value="cobW"/>
    <property type="match status" value="1"/>
</dbReference>